<keyword evidence="4" id="KW-1185">Reference proteome</keyword>
<evidence type="ECO:0000313" key="3">
    <source>
        <dbReference type="EMBL" id="OZM73191.1"/>
    </source>
</evidence>
<dbReference type="RefSeq" id="WP_094862402.1">
    <property type="nucleotide sequence ID" value="NZ_NKYE01000005.1"/>
</dbReference>
<name>A0A263D4A3_9PSEU</name>
<dbReference type="Proteomes" id="UP000242444">
    <property type="component" value="Unassembled WGS sequence"/>
</dbReference>
<dbReference type="InterPro" id="IPR010427">
    <property type="entry name" value="DUF1023"/>
</dbReference>
<dbReference type="EMBL" id="NKYE01000005">
    <property type="protein sequence ID" value="OZM73191.1"/>
    <property type="molecule type" value="Genomic_DNA"/>
</dbReference>
<protein>
    <recommendedName>
        <fullName evidence="2">DUF1023 domain-containing protein</fullName>
    </recommendedName>
</protein>
<evidence type="ECO:0000256" key="1">
    <source>
        <dbReference type="SAM" id="Coils"/>
    </source>
</evidence>
<dbReference type="Pfam" id="PF06259">
    <property type="entry name" value="Abhydrolase_8"/>
    <property type="match status" value="1"/>
</dbReference>
<gene>
    <name evidence="3" type="ORF">CFN78_09955</name>
</gene>
<dbReference type="OrthoDB" id="5969911at2"/>
<organism evidence="3 4">
    <name type="scientific">Amycolatopsis antarctica</name>
    <dbReference type="NCBI Taxonomy" id="1854586"/>
    <lineage>
        <taxon>Bacteria</taxon>
        <taxon>Bacillati</taxon>
        <taxon>Actinomycetota</taxon>
        <taxon>Actinomycetes</taxon>
        <taxon>Pseudonocardiales</taxon>
        <taxon>Pseudonocardiaceae</taxon>
        <taxon>Amycolatopsis</taxon>
    </lineage>
</organism>
<sequence>MVTWADASRWEPAPLADAVGALNAEYNKLLPASEDLRKLTTPYGWTGEAADAASAKVTEMVDGLEEWAAELAAGRMAAANVGDAVVGVKNGVEEVRNLAGAQNFTIADDGAVIDNGPPPGTPPEQAEAVAGERRQFAAELAERVKQVMQSAEDVDTDFCSVLDRILNHQVFDATTNDNSATNLSAAGSAGIQAGGLTIPAPPPEGATAAQNAAYWATLSDQQRRQLAMDHPGLVGPRDGFTATHRDIANRSLLGQERGELQRERGDLQRRLDGLKESDPSEMDEYHEIEDQLKELDEKLGGIEQVDARLNNPDLPPAFLLGISGDNAGQAIIASGNPDTAANVATYVPGTGSGLPGIEGDITRSDRMFAEAQKAGSESTSVITWVGYDAPQSILPDAASKTFADNAEQRLHSFQAGLEASHQGERAHSTVVGHSYGTTAIGQTARDHGLATDDVIFVGSPGVGVDHADQLRLDGVPASQVSDHVYSTAAPTDPVPLATNFRTPELDGVDPLGPDPTTEWFGGRQFAAEATSPLDSHSDYWEPNSSSLRKMGQVIAGS</sequence>
<comment type="caution">
    <text evidence="3">The sequence shown here is derived from an EMBL/GenBank/DDBJ whole genome shotgun (WGS) entry which is preliminary data.</text>
</comment>
<evidence type="ECO:0000313" key="4">
    <source>
        <dbReference type="Proteomes" id="UP000242444"/>
    </source>
</evidence>
<feature type="domain" description="DUF1023" evidence="2">
    <location>
        <begin position="326"/>
        <end position="474"/>
    </location>
</feature>
<proteinExistence type="predicted"/>
<keyword evidence="1" id="KW-0175">Coiled coil</keyword>
<dbReference type="AlphaFoldDB" id="A0A263D4A3"/>
<evidence type="ECO:0000259" key="2">
    <source>
        <dbReference type="Pfam" id="PF06259"/>
    </source>
</evidence>
<reference evidence="3 4" key="1">
    <citation type="submission" date="2017-07" db="EMBL/GenBank/DDBJ databases">
        <title>Amycolatopsis antarcticus sp. nov., isolated from the surface of an Antarcticus brown macroalga.</title>
        <authorList>
            <person name="Wang J."/>
            <person name="Leiva S."/>
            <person name="Huang J."/>
            <person name="Huang Y."/>
        </authorList>
    </citation>
    <scope>NUCLEOTIDE SEQUENCE [LARGE SCALE GENOMIC DNA]</scope>
    <source>
        <strain evidence="3 4">AU-G6</strain>
    </source>
</reference>
<dbReference type="InParanoid" id="A0A263D4A3"/>
<feature type="coiled-coil region" evidence="1">
    <location>
        <begin position="257"/>
        <end position="305"/>
    </location>
</feature>
<accession>A0A263D4A3</accession>